<proteinExistence type="predicted"/>
<gene>
    <name evidence="1" type="ORF">dnl_09670</name>
</gene>
<dbReference type="KEGG" id="dli:dnl_09670"/>
<reference evidence="1" key="1">
    <citation type="journal article" date="2021" name="Microb. Physiol.">
        <title>Proteogenomic Insights into the Physiology of Marine, Sulfate-Reducing, Filamentous Desulfonema limicola and Desulfonema magnum.</title>
        <authorList>
            <person name="Schnaars V."/>
            <person name="Wohlbrand L."/>
            <person name="Scheve S."/>
            <person name="Hinrichs C."/>
            <person name="Reinhardt R."/>
            <person name="Rabus R."/>
        </authorList>
    </citation>
    <scope>NUCLEOTIDE SEQUENCE</scope>
    <source>
        <strain evidence="1">5ac10</strain>
    </source>
</reference>
<dbReference type="EMBL" id="CP061799">
    <property type="protein sequence ID" value="QTA78735.1"/>
    <property type="molecule type" value="Genomic_DNA"/>
</dbReference>
<protein>
    <submittedName>
        <fullName evidence="1">Uncharacterized protein</fullName>
    </submittedName>
</protein>
<organism evidence="1 2">
    <name type="scientific">Desulfonema limicola</name>
    <dbReference type="NCBI Taxonomy" id="45656"/>
    <lineage>
        <taxon>Bacteria</taxon>
        <taxon>Pseudomonadati</taxon>
        <taxon>Thermodesulfobacteriota</taxon>
        <taxon>Desulfobacteria</taxon>
        <taxon>Desulfobacterales</taxon>
        <taxon>Desulfococcaceae</taxon>
        <taxon>Desulfonema</taxon>
    </lineage>
</organism>
<dbReference type="AlphaFoldDB" id="A0A975GF23"/>
<dbReference type="Proteomes" id="UP000663720">
    <property type="component" value="Chromosome"/>
</dbReference>
<sequence>MVINARNRFLARREYISPVKQINPLKKSWDEYEGMYD</sequence>
<evidence type="ECO:0000313" key="1">
    <source>
        <dbReference type="EMBL" id="QTA78735.1"/>
    </source>
</evidence>
<keyword evidence="2" id="KW-1185">Reference proteome</keyword>
<name>A0A975GF23_9BACT</name>
<evidence type="ECO:0000313" key="2">
    <source>
        <dbReference type="Proteomes" id="UP000663720"/>
    </source>
</evidence>
<accession>A0A975GF23</accession>